<dbReference type="SUPFAM" id="SSF50952">
    <property type="entry name" value="Soluble quinoprotein glucose dehydrogenase"/>
    <property type="match status" value="1"/>
</dbReference>
<dbReference type="OrthoDB" id="507128at2759"/>
<dbReference type="SMR" id="G2QES6"/>
<proteinExistence type="predicted"/>
<organism evidence="5 6">
    <name type="scientific">Thermothelomyces thermophilus (strain ATCC 42464 / BCRC 31852 / DSM 1799)</name>
    <name type="common">Sporotrichum thermophile</name>
    <dbReference type="NCBI Taxonomy" id="573729"/>
    <lineage>
        <taxon>Eukaryota</taxon>
        <taxon>Fungi</taxon>
        <taxon>Dikarya</taxon>
        <taxon>Ascomycota</taxon>
        <taxon>Pezizomycotina</taxon>
        <taxon>Sordariomycetes</taxon>
        <taxon>Sordariomycetidae</taxon>
        <taxon>Sordariales</taxon>
        <taxon>Chaetomiaceae</taxon>
        <taxon>Thermothelomyces</taxon>
    </lineage>
</organism>
<dbReference type="InterPro" id="IPR011041">
    <property type="entry name" value="Quinoprot_gluc/sorb_DH_b-prop"/>
</dbReference>
<dbReference type="eggNOG" id="ENOG502QPZ1">
    <property type="taxonomic scope" value="Eukaryota"/>
</dbReference>
<feature type="region of interest" description="Disordered" evidence="1">
    <location>
        <begin position="455"/>
        <end position="481"/>
    </location>
</feature>
<dbReference type="GeneID" id="11513909"/>
<name>G2QES6_THET4</name>
<evidence type="ECO:0000313" key="6">
    <source>
        <dbReference type="Proteomes" id="UP000007322"/>
    </source>
</evidence>
<dbReference type="EMBL" id="CP003005">
    <property type="protein sequence ID" value="AEO58955.1"/>
    <property type="molecule type" value="Genomic_DNA"/>
</dbReference>
<evidence type="ECO:0000259" key="4">
    <source>
        <dbReference type="Pfam" id="PF22807"/>
    </source>
</evidence>
<dbReference type="InParanoid" id="G2QES6"/>
<dbReference type="AlphaFoldDB" id="G2QES6"/>
<protein>
    <recommendedName>
        <fullName evidence="4">Pyrroloquinoline quinone-dependent pyranose dehydrogenase beta-propeller domain-containing protein</fullName>
    </recommendedName>
</protein>
<dbReference type="InterPro" id="IPR054539">
    <property type="entry name" value="Beta-prop_PDH"/>
</dbReference>
<dbReference type="Pfam" id="PF22807">
    <property type="entry name" value="TrAA12"/>
    <property type="match status" value="1"/>
</dbReference>
<feature type="signal peptide" evidence="3">
    <location>
        <begin position="1"/>
        <end position="20"/>
    </location>
</feature>
<feature type="compositionally biased region" description="Polar residues" evidence="1">
    <location>
        <begin position="464"/>
        <end position="476"/>
    </location>
</feature>
<dbReference type="OMA" id="EINHHWT"/>
<dbReference type="RefSeq" id="XP_003664200.1">
    <property type="nucleotide sequence ID" value="XM_003664152.1"/>
</dbReference>
<feature type="chain" id="PRO_5003435541" description="Pyrroloquinoline quinone-dependent pyranose dehydrogenase beta-propeller domain-containing protein" evidence="3">
    <location>
        <begin position="21"/>
        <end position="512"/>
    </location>
</feature>
<dbReference type="Gene3D" id="2.120.10.30">
    <property type="entry name" value="TolB, C-terminal domain"/>
    <property type="match status" value="1"/>
</dbReference>
<evidence type="ECO:0000313" key="5">
    <source>
        <dbReference type="EMBL" id="AEO58955.1"/>
    </source>
</evidence>
<dbReference type="InterPro" id="IPR011042">
    <property type="entry name" value="6-blade_b-propeller_TolB-like"/>
</dbReference>
<dbReference type="KEGG" id="mtm:MYCTH_2306748"/>
<evidence type="ECO:0000256" key="3">
    <source>
        <dbReference type="SAM" id="SignalP"/>
    </source>
</evidence>
<keyword evidence="2" id="KW-0812">Transmembrane</keyword>
<sequence>MIPLTKRAAAAALLLSGVTAQDTTTIATAIGSVPSACATLTPAYSPPVVAKGWKAQLIATGLTRPRGIKSDSNGGLLVVEQGVGLTHLTLNDKGGTCVSVAKNVSVIEDSKVGNIQLNHGLELSEDGRTLYVSSSEYVDRYHYDPDTAVVGERTRLVANMTNPGGGHSTRTLLLSKSQPDLLLVSRGSATNIDPLAADQSTGVSSIRAFNISDAATGENPYDYPSDGLLVGWGLRNSVGVAEHPVTGTIWSVENSADNVARLGQDIHEDNPGEELNYHGLLNDTSSPLLGANYGYPSCFALWNTTDFPSQGDLVVGSQFSLDNDATINDTYCAESTIPPRLTFEAHTAPLDIEFLPGNGSRAFISFHGSWNRDRPAGYKLAYVPFTSAGEPADESDSRGAARNILTPPDVTQCSRRGACFRPVGLAFDAAAQRLFVSSDATGEIWVVLRDGEEEEEIEGRRTATDTSAQPGSTSSGAAMPGAALRGVGPEGWVVVVAVTAWMMVVGGLGFIV</sequence>
<dbReference type="VEuPathDB" id="FungiDB:MYCTH_2306748"/>
<keyword evidence="2" id="KW-1133">Transmembrane helix</keyword>
<evidence type="ECO:0000256" key="1">
    <source>
        <dbReference type="SAM" id="MobiDB-lite"/>
    </source>
</evidence>
<dbReference type="Proteomes" id="UP000007322">
    <property type="component" value="Chromosome 4"/>
</dbReference>
<accession>G2QES6</accession>
<keyword evidence="3" id="KW-0732">Signal</keyword>
<reference evidence="5 6" key="1">
    <citation type="journal article" date="2011" name="Nat. Biotechnol.">
        <title>Comparative genomic analysis of the thermophilic biomass-degrading fungi Myceliophthora thermophila and Thielavia terrestris.</title>
        <authorList>
            <person name="Berka R.M."/>
            <person name="Grigoriev I.V."/>
            <person name="Otillar R."/>
            <person name="Salamov A."/>
            <person name="Grimwood J."/>
            <person name="Reid I."/>
            <person name="Ishmael N."/>
            <person name="John T."/>
            <person name="Darmond C."/>
            <person name="Moisan M.-C."/>
            <person name="Henrissat B."/>
            <person name="Coutinho P.M."/>
            <person name="Lombard V."/>
            <person name="Natvig D.O."/>
            <person name="Lindquist E."/>
            <person name="Schmutz J."/>
            <person name="Lucas S."/>
            <person name="Harris P."/>
            <person name="Powlowski J."/>
            <person name="Bellemare A."/>
            <person name="Taylor D."/>
            <person name="Butler G."/>
            <person name="de Vries R.P."/>
            <person name="Allijn I.E."/>
            <person name="van den Brink J."/>
            <person name="Ushinsky S."/>
            <person name="Storms R."/>
            <person name="Powell A.J."/>
            <person name="Paulsen I.T."/>
            <person name="Elbourne L.D.H."/>
            <person name="Baker S.E."/>
            <person name="Magnuson J."/>
            <person name="LaBoissiere S."/>
            <person name="Clutterbuck A.J."/>
            <person name="Martinez D."/>
            <person name="Wogulis M."/>
            <person name="de Leon A.L."/>
            <person name="Rey M.W."/>
            <person name="Tsang A."/>
        </authorList>
    </citation>
    <scope>NUCLEOTIDE SEQUENCE [LARGE SCALE GENOMIC DNA]</scope>
    <source>
        <strain evidence="6">ATCC 42464 / BCRC 31852 / DSM 1799</strain>
    </source>
</reference>
<dbReference type="HOGENOM" id="CLU_039534_1_1_1"/>
<gene>
    <name evidence="5" type="ORF">MYCTH_2306748</name>
</gene>
<feature type="domain" description="Pyrroloquinoline quinone-dependent pyranose dehydrogenase beta-propeller" evidence="4">
    <location>
        <begin position="47"/>
        <end position="448"/>
    </location>
</feature>
<keyword evidence="6" id="KW-1185">Reference proteome</keyword>
<keyword evidence="2" id="KW-0472">Membrane</keyword>
<evidence type="ECO:0000256" key="2">
    <source>
        <dbReference type="SAM" id="Phobius"/>
    </source>
</evidence>
<feature type="transmembrane region" description="Helical" evidence="2">
    <location>
        <begin position="491"/>
        <end position="511"/>
    </location>
</feature>